<name>A0A7T3E7P0_SPHPI</name>
<proteinExistence type="predicted"/>
<dbReference type="EMBL" id="CP065714">
    <property type="protein sequence ID" value="QPT10855.1"/>
    <property type="molecule type" value="Genomic_DNA"/>
</dbReference>
<dbReference type="Proteomes" id="UP000594836">
    <property type="component" value="Plasmid unnamed1"/>
</dbReference>
<organism evidence="1 2">
    <name type="scientific">Sphingomonas paucimobilis</name>
    <name type="common">Pseudomonas paucimobilis</name>
    <dbReference type="NCBI Taxonomy" id="13689"/>
    <lineage>
        <taxon>Bacteria</taxon>
        <taxon>Pseudomonadati</taxon>
        <taxon>Pseudomonadota</taxon>
        <taxon>Alphaproteobacteria</taxon>
        <taxon>Sphingomonadales</taxon>
        <taxon>Sphingomonadaceae</taxon>
        <taxon>Sphingomonas</taxon>
    </lineage>
</organism>
<reference evidence="1 2" key="1">
    <citation type="submission" date="2020-12" db="EMBL/GenBank/DDBJ databases">
        <title>FDA dAtabase for Regulatory Grade micrObial Sequences (FDA-ARGOS): Supporting development and validation of Infectious Disease Dx tests.</title>
        <authorList>
            <person name="Sproer C."/>
            <person name="Gronow S."/>
            <person name="Severitt S."/>
            <person name="Schroder I."/>
            <person name="Tallon L."/>
            <person name="Sadzewicz L."/>
            <person name="Zhao X."/>
            <person name="Boylan J."/>
            <person name="Ott S."/>
            <person name="Bowen H."/>
            <person name="Vavikolanu K."/>
            <person name="Mehta A."/>
            <person name="Aluvathingal J."/>
            <person name="Nadendla S."/>
            <person name="Lowell S."/>
            <person name="Myers T."/>
            <person name="Yan Y."/>
            <person name="Sichtig H."/>
        </authorList>
    </citation>
    <scope>NUCLEOTIDE SEQUENCE [LARGE SCALE GENOMIC DNA]</scope>
    <source>
        <strain evidence="1 2">FDAARGOS_881</strain>
        <plasmid evidence="1 2">unnamed1</plasmid>
    </source>
</reference>
<protein>
    <submittedName>
        <fullName evidence="1">Uncharacterized protein</fullName>
    </submittedName>
</protein>
<gene>
    <name evidence="1" type="ORF">I6G38_20245</name>
</gene>
<evidence type="ECO:0000313" key="1">
    <source>
        <dbReference type="EMBL" id="QPT10855.1"/>
    </source>
</evidence>
<accession>A0A7T3E7P0</accession>
<sequence length="206" mass="22434">MPEPAVGAVIVSHIDELEAALRYAHSTMEPMLEKVVAALIDDKRRALGWAGEAPADFDKTQWFAPEEWRMPKSDENDCYLSFVLDTVACLDGHEPETWVGTIAGFAGAGIRLSASTDALGQRDWKALLRSQGPLIDELVDRGFLCDPKTGVVALTIPVSKEALVAGFEEEELESALEPLGLAIDRIHAARTTLDRLVEAIKAARKP</sequence>
<keyword evidence="1" id="KW-0614">Plasmid</keyword>
<geneLocation type="plasmid" evidence="1 2">
    <name>unnamed1</name>
</geneLocation>
<evidence type="ECO:0000313" key="2">
    <source>
        <dbReference type="Proteomes" id="UP000594836"/>
    </source>
</evidence>
<dbReference type="AlphaFoldDB" id="A0A7T3E7P0"/>
<dbReference type="RefSeq" id="WP_197939301.1">
    <property type="nucleotide sequence ID" value="NZ_CP065714.1"/>
</dbReference>